<dbReference type="SUPFAM" id="SSF49785">
    <property type="entry name" value="Galactose-binding domain-like"/>
    <property type="match status" value="1"/>
</dbReference>
<reference evidence="3" key="1">
    <citation type="journal article" date="2019" name="Int. J. Syst. Evol. Microbiol.">
        <title>The Global Catalogue of Microorganisms (GCM) 10K type strain sequencing project: providing services to taxonomists for standard genome sequencing and annotation.</title>
        <authorList>
            <consortium name="The Broad Institute Genomics Platform"/>
            <consortium name="The Broad Institute Genome Sequencing Center for Infectious Disease"/>
            <person name="Wu L."/>
            <person name="Ma J."/>
        </authorList>
    </citation>
    <scope>NUCLEOTIDE SEQUENCE [LARGE SCALE GENOMIC DNA]</scope>
    <source>
        <strain evidence="3">CCUG 57263</strain>
    </source>
</reference>
<proteinExistence type="predicted"/>
<dbReference type="RefSeq" id="WP_379286195.1">
    <property type="nucleotide sequence ID" value="NZ_JBHTIU010000011.1"/>
</dbReference>
<dbReference type="EMBL" id="JBHTIU010000011">
    <property type="protein sequence ID" value="MFD0868280.1"/>
    <property type="molecule type" value="Genomic_DNA"/>
</dbReference>
<sequence>MNKPGMFRLCLFSMLIGLLLLPGPMAALAEGEGAGQAPLAPEAAKVNLAEGKPYTVNEPADGQYPDAGGKLTDGQIGRADYTDEAWAGFLRGSSREITIDLGGMHSVESIRAGFLQQPESAIRYPNAVAIFVSNNGVHWTALKHAGPPVPFWIGPAQKHTFEWNGRIDGVPGAKEQTELAYTRYVKVQFQTALWVFADEIEVLGYEGHVKGAKVPKADKPEYLRPGDRTGGISDLLLLYNGHYDNGLGDWTKENLVPYLAYVNNEGEPQDWFFDGILYLGLSSPEGRAYEMSLKASNWDDWKWYLDKTFADGGDLDELNEAVAYVEDRLGKRKEPYPVVLMIPYPAEPQTNFGDVDGDGITENFNAAEVGAEASLANKKKAAAWYIDQVLERWAAKEYGHLRLAGLYWLNEEVAPDSTGDAELLRYAGELVHQHSLNYFWIPRYHAFQFFTWDQLGFDAAAYQPNHFFQKESSADRIRDAAQWAKQLGMGMELEFDERILTEPDAVQRYFNYLDGANLYGYLKHTFKAYYQGNNALLQAARHPDPEVRASYDVMYQFVKGKYKGGK</sequence>
<dbReference type="Pfam" id="PF16147">
    <property type="entry name" value="DUF4855"/>
    <property type="match status" value="1"/>
</dbReference>
<gene>
    <name evidence="2" type="ORF">ACFQ03_03900</name>
</gene>
<evidence type="ECO:0000256" key="1">
    <source>
        <dbReference type="SAM" id="SignalP"/>
    </source>
</evidence>
<dbReference type="Proteomes" id="UP001597120">
    <property type="component" value="Unassembled WGS sequence"/>
</dbReference>
<comment type="caution">
    <text evidence="2">The sequence shown here is derived from an EMBL/GenBank/DDBJ whole genome shotgun (WGS) entry which is preliminary data.</text>
</comment>
<accession>A0ABW3D8M3</accession>
<dbReference type="InterPro" id="IPR008979">
    <property type="entry name" value="Galactose-bd-like_sf"/>
</dbReference>
<evidence type="ECO:0000313" key="2">
    <source>
        <dbReference type="EMBL" id="MFD0868280.1"/>
    </source>
</evidence>
<name>A0ABW3D8M3_9BACL</name>
<keyword evidence="3" id="KW-1185">Reference proteome</keyword>
<organism evidence="2 3">
    <name type="scientific">Paenibacillus residui</name>
    <dbReference type="NCBI Taxonomy" id="629724"/>
    <lineage>
        <taxon>Bacteria</taxon>
        <taxon>Bacillati</taxon>
        <taxon>Bacillota</taxon>
        <taxon>Bacilli</taxon>
        <taxon>Bacillales</taxon>
        <taxon>Paenibacillaceae</taxon>
        <taxon>Paenibacillus</taxon>
    </lineage>
</organism>
<feature type="signal peptide" evidence="1">
    <location>
        <begin position="1"/>
        <end position="29"/>
    </location>
</feature>
<keyword evidence="1" id="KW-0732">Signal</keyword>
<protein>
    <submittedName>
        <fullName evidence="2">DUF4855 domain-containing protein</fullName>
    </submittedName>
</protein>
<evidence type="ECO:0000313" key="3">
    <source>
        <dbReference type="Proteomes" id="UP001597120"/>
    </source>
</evidence>
<dbReference type="InterPro" id="IPR032329">
    <property type="entry name" value="DUF4855"/>
</dbReference>
<dbReference type="Gene3D" id="2.60.120.260">
    <property type="entry name" value="Galactose-binding domain-like"/>
    <property type="match status" value="1"/>
</dbReference>
<feature type="chain" id="PRO_5046990635" evidence="1">
    <location>
        <begin position="30"/>
        <end position="566"/>
    </location>
</feature>